<sequence>MSMFYRRGSGCVATLDAVESDVLRDVLSQVMELVADDDLDRADPVVARLFPDHYPDDREISTDLHRYTDDDLKAAKLEQAGTVVGALPRGGGTVHLDEEQAETWLRALTDARLALGMRIDVRDDTDLEAEIDEAVLADPTSPRVQQLSVYAFLTLLQASLVEALAGY</sequence>
<reference evidence="1" key="1">
    <citation type="submission" date="2021-01" db="EMBL/GenBank/DDBJ databases">
        <title>Whole genome shotgun sequence of Virgisporangium ochraceum NBRC 16418.</title>
        <authorList>
            <person name="Komaki H."/>
            <person name="Tamura T."/>
        </authorList>
    </citation>
    <scope>NUCLEOTIDE SEQUENCE</scope>
    <source>
        <strain evidence="1">NBRC 16418</strain>
    </source>
</reference>
<dbReference type="AlphaFoldDB" id="A0A8J4EEN0"/>
<dbReference type="Proteomes" id="UP000635606">
    <property type="component" value="Unassembled WGS sequence"/>
</dbReference>
<dbReference type="EMBL" id="BOPH01000093">
    <property type="protein sequence ID" value="GIJ71906.1"/>
    <property type="molecule type" value="Genomic_DNA"/>
</dbReference>
<dbReference type="InterPro" id="IPR018561">
    <property type="entry name" value="AosR"/>
</dbReference>
<proteinExistence type="predicted"/>
<dbReference type="Pfam" id="PF09438">
    <property type="entry name" value="DUF2017"/>
    <property type="match status" value="1"/>
</dbReference>
<dbReference type="RefSeq" id="WP_203931769.1">
    <property type="nucleotide sequence ID" value="NZ_BOPH01000093.1"/>
</dbReference>
<comment type="caution">
    <text evidence="1">The sequence shown here is derived from an EMBL/GenBank/DDBJ whole genome shotgun (WGS) entry which is preliminary data.</text>
</comment>
<organism evidence="1 2">
    <name type="scientific">Virgisporangium ochraceum</name>
    <dbReference type="NCBI Taxonomy" id="65505"/>
    <lineage>
        <taxon>Bacteria</taxon>
        <taxon>Bacillati</taxon>
        <taxon>Actinomycetota</taxon>
        <taxon>Actinomycetes</taxon>
        <taxon>Micromonosporales</taxon>
        <taxon>Micromonosporaceae</taxon>
        <taxon>Virgisporangium</taxon>
    </lineage>
</organism>
<evidence type="ECO:0000313" key="2">
    <source>
        <dbReference type="Proteomes" id="UP000635606"/>
    </source>
</evidence>
<keyword evidence="2" id="KW-1185">Reference proteome</keyword>
<accession>A0A8J4EEN0</accession>
<name>A0A8J4EEN0_9ACTN</name>
<protein>
    <recommendedName>
        <fullName evidence="3">DUF2017 domain-containing protein</fullName>
    </recommendedName>
</protein>
<evidence type="ECO:0008006" key="3">
    <source>
        <dbReference type="Google" id="ProtNLM"/>
    </source>
</evidence>
<gene>
    <name evidence="1" type="ORF">Voc01_068230</name>
</gene>
<evidence type="ECO:0000313" key="1">
    <source>
        <dbReference type="EMBL" id="GIJ71906.1"/>
    </source>
</evidence>